<gene>
    <name evidence="2" type="ORF">PAXRUDRAFT_826047</name>
</gene>
<protein>
    <recommendedName>
        <fullName evidence="4">Arylformamidase</fullName>
    </recommendedName>
</protein>
<reference evidence="3" key="2">
    <citation type="submission" date="2015-01" db="EMBL/GenBank/DDBJ databases">
        <title>Evolutionary Origins and Diversification of the Mycorrhizal Mutualists.</title>
        <authorList>
            <consortium name="DOE Joint Genome Institute"/>
            <consortium name="Mycorrhizal Genomics Consortium"/>
            <person name="Kohler A."/>
            <person name="Kuo A."/>
            <person name="Nagy L.G."/>
            <person name="Floudas D."/>
            <person name="Copeland A."/>
            <person name="Barry K.W."/>
            <person name="Cichocki N."/>
            <person name="Veneault-Fourrey C."/>
            <person name="LaButti K."/>
            <person name="Lindquist E.A."/>
            <person name="Lipzen A."/>
            <person name="Lundell T."/>
            <person name="Morin E."/>
            <person name="Murat C."/>
            <person name="Riley R."/>
            <person name="Ohm R."/>
            <person name="Sun H."/>
            <person name="Tunlid A."/>
            <person name="Henrissat B."/>
            <person name="Grigoriev I.V."/>
            <person name="Hibbett D.S."/>
            <person name="Martin F."/>
        </authorList>
    </citation>
    <scope>NUCLEOTIDE SEQUENCE [LARGE SCALE GENOMIC DNA]</scope>
    <source>
        <strain evidence="3">Ve08.2h10</strain>
    </source>
</reference>
<dbReference type="Proteomes" id="UP000054538">
    <property type="component" value="Unassembled WGS sequence"/>
</dbReference>
<dbReference type="STRING" id="930991.A0A0D0DFA3"/>
<dbReference type="PANTHER" id="PTHR31118:SF12">
    <property type="entry name" value="CYCLASE-LIKE PROTEIN 2"/>
    <property type="match status" value="1"/>
</dbReference>
<dbReference type="OrthoDB" id="7108654at2759"/>
<reference evidence="2 3" key="1">
    <citation type="submission" date="2014-04" db="EMBL/GenBank/DDBJ databases">
        <authorList>
            <consortium name="DOE Joint Genome Institute"/>
            <person name="Kuo A."/>
            <person name="Kohler A."/>
            <person name="Jargeat P."/>
            <person name="Nagy L.G."/>
            <person name="Floudas D."/>
            <person name="Copeland A."/>
            <person name="Barry K.W."/>
            <person name="Cichocki N."/>
            <person name="Veneault-Fourrey C."/>
            <person name="LaButti K."/>
            <person name="Lindquist E.A."/>
            <person name="Lipzen A."/>
            <person name="Lundell T."/>
            <person name="Morin E."/>
            <person name="Murat C."/>
            <person name="Sun H."/>
            <person name="Tunlid A."/>
            <person name="Henrissat B."/>
            <person name="Grigoriev I.V."/>
            <person name="Hibbett D.S."/>
            <person name="Martin F."/>
            <person name="Nordberg H.P."/>
            <person name="Cantor M.N."/>
            <person name="Hua S.X."/>
        </authorList>
    </citation>
    <scope>NUCLEOTIDE SEQUENCE [LARGE SCALE GENOMIC DNA]</scope>
    <source>
        <strain evidence="2 3">Ve08.2h10</strain>
    </source>
</reference>
<dbReference type="InterPro" id="IPR007325">
    <property type="entry name" value="KFase/CYL"/>
</dbReference>
<dbReference type="GO" id="GO:0004061">
    <property type="term" value="F:arylformamidase activity"/>
    <property type="evidence" value="ECO:0007669"/>
    <property type="project" value="InterPro"/>
</dbReference>
<dbReference type="InParanoid" id="A0A0D0DFA3"/>
<evidence type="ECO:0000313" key="2">
    <source>
        <dbReference type="EMBL" id="KIK96337.1"/>
    </source>
</evidence>
<comment type="similarity">
    <text evidence="1">Belongs to the Cyclase 1 superfamily.</text>
</comment>
<evidence type="ECO:0000313" key="3">
    <source>
        <dbReference type="Proteomes" id="UP000054538"/>
    </source>
</evidence>
<name>A0A0D0DFA3_9AGAM</name>
<dbReference type="AlphaFoldDB" id="A0A0D0DFA3"/>
<sequence>MHPVTRSLLIDLSHPLAEPMPCYPGDPEFKTHLACSFPLASSKCESRVPNANATTNSNNSGVPNTSDMVVTVTHLSLGTHTGTHIDAPFHFFPSGKKLHEIELDRFVGRAIVLDVRHLGNSERAMIDWVALSSSSTIASGLSQVGSRDEGKADIVLLWTGWEVHWGTPKYFAHPYFSREVARKLRDHGARIVGVDVLSPDETPIDENTETKHGWGVHEVLLGSEVLICENLRGVRDLVDVGGGEGEEIWVNLMPLSIYGADGAPVRAYGWKKYPAAH</sequence>
<dbReference type="SUPFAM" id="SSF102198">
    <property type="entry name" value="Putative cyclase"/>
    <property type="match status" value="1"/>
</dbReference>
<organism evidence="2 3">
    <name type="scientific">Paxillus rubicundulus Ve08.2h10</name>
    <dbReference type="NCBI Taxonomy" id="930991"/>
    <lineage>
        <taxon>Eukaryota</taxon>
        <taxon>Fungi</taxon>
        <taxon>Dikarya</taxon>
        <taxon>Basidiomycota</taxon>
        <taxon>Agaricomycotina</taxon>
        <taxon>Agaricomycetes</taxon>
        <taxon>Agaricomycetidae</taxon>
        <taxon>Boletales</taxon>
        <taxon>Paxilineae</taxon>
        <taxon>Paxillaceae</taxon>
        <taxon>Paxillus</taxon>
    </lineage>
</organism>
<keyword evidence="3" id="KW-1185">Reference proteome</keyword>
<dbReference type="InterPro" id="IPR037175">
    <property type="entry name" value="KFase_sf"/>
</dbReference>
<dbReference type="GO" id="GO:0019441">
    <property type="term" value="P:L-tryptophan catabolic process to kynurenine"/>
    <property type="evidence" value="ECO:0007669"/>
    <property type="project" value="InterPro"/>
</dbReference>
<dbReference type="HOGENOM" id="CLU_030671_3_2_1"/>
<dbReference type="PANTHER" id="PTHR31118">
    <property type="entry name" value="CYCLASE-LIKE PROTEIN 2"/>
    <property type="match status" value="1"/>
</dbReference>
<evidence type="ECO:0000256" key="1">
    <source>
        <dbReference type="ARBA" id="ARBA00007865"/>
    </source>
</evidence>
<evidence type="ECO:0008006" key="4">
    <source>
        <dbReference type="Google" id="ProtNLM"/>
    </source>
</evidence>
<dbReference type="Gene3D" id="3.50.30.50">
    <property type="entry name" value="Putative cyclase"/>
    <property type="match status" value="1"/>
</dbReference>
<accession>A0A0D0DFA3</accession>
<dbReference type="EMBL" id="KN824991">
    <property type="protein sequence ID" value="KIK96337.1"/>
    <property type="molecule type" value="Genomic_DNA"/>
</dbReference>
<proteinExistence type="inferred from homology"/>
<dbReference type="Pfam" id="PF04199">
    <property type="entry name" value="Cyclase"/>
    <property type="match status" value="1"/>
</dbReference>